<organism evidence="3">
    <name type="scientific">Serpula lacrymans var. lacrymans (strain S7.3)</name>
    <name type="common">Dry rot fungus</name>
    <dbReference type="NCBI Taxonomy" id="936435"/>
    <lineage>
        <taxon>Eukaryota</taxon>
        <taxon>Fungi</taxon>
        <taxon>Dikarya</taxon>
        <taxon>Basidiomycota</taxon>
        <taxon>Agaricomycotina</taxon>
        <taxon>Agaricomycetes</taxon>
        <taxon>Agaricomycetidae</taxon>
        <taxon>Boletales</taxon>
        <taxon>Coniophorineae</taxon>
        <taxon>Serpulaceae</taxon>
        <taxon>Serpula</taxon>
    </lineage>
</organism>
<accession>F8QDI0</accession>
<dbReference type="InParanoid" id="F8QDI0"/>
<protein>
    <submittedName>
        <fullName evidence="2">Uncharacterized protein</fullName>
    </submittedName>
</protein>
<dbReference type="HOGENOM" id="CLU_2374087_0_0_1"/>
<dbReference type="Proteomes" id="UP000008063">
    <property type="component" value="Unassembled WGS sequence"/>
</dbReference>
<evidence type="ECO:0000256" key="1">
    <source>
        <dbReference type="SAM" id="MobiDB-lite"/>
    </source>
</evidence>
<evidence type="ECO:0000313" key="3">
    <source>
        <dbReference type="Proteomes" id="UP000008063"/>
    </source>
</evidence>
<keyword evidence="3" id="KW-1185">Reference proteome</keyword>
<evidence type="ECO:0000313" key="2">
    <source>
        <dbReference type="EMBL" id="EGN93651.1"/>
    </source>
</evidence>
<dbReference type="AlphaFoldDB" id="F8QDI0"/>
<gene>
    <name evidence="2" type="ORF">SERLA73DRAFT_189389</name>
</gene>
<name>F8QDI0_SERL3</name>
<sequence>MDAVSQQNGGYEKWRELYHELLPLYSISHISSPSPLLCLAREPGPLLELLEDAERSMVSQSSEKNCNKGLPRHEDKMHQHKAAVLSEETMRQGVA</sequence>
<proteinExistence type="predicted"/>
<feature type="region of interest" description="Disordered" evidence="1">
    <location>
        <begin position="57"/>
        <end position="95"/>
    </location>
</feature>
<dbReference type="EMBL" id="GL945491">
    <property type="protein sequence ID" value="EGN93651.1"/>
    <property type="molecule type" value="Genomic_DNA"/>
</dbReference>
<reference evidence="3" key="1">
    <citation type="journal article" date="2011" name="Science">
        <title>The plant cell wall-decomposing machinery underlies the functional diversity of forest fungi.</title>
        <authorList>
            <person name="Eastwood D.C."/>
            <person name="Floudas D."/>
            <person name="Binder M."/>
            <person name="Majcherczyk A."/>
            <person name="Schneider P."/>
            <person name="Aerts A."/>
            <person name="Asiegbu F.O."/>
            <person name="Baker S.E."/>
            <person name="Barry K."/>
            <person name="Bendiksby M."/>
            <person name="Blumentritt M."/>
            <person name="Coutinho P.M."/>
            <person name="Cullen D."/>
            <person name="de Vries R.P."/>
            <person name="Gathman A."/>
            <person name="Goodell B."/>
            <person name="Henrissat B."/>
            <person name="Ihrmark K."/>
            <person name="Kauserud H."/>
            <person name="Kohler A."/>
            <person name="LaButti K."/>
            <person name="Lapidus A."/>
            <person name="Lavin J.L."/>
            <person name="Lee Y.-H."/>
            <person name="Lindquist E."/>
            <person name="Lilly W."/>
            <person name="Lucas S."/>
            <person name="Morin E."/>
            <person name="Murat C."/>
            <person name="Oguiza J.A."/>
            <person name="Park J."/>
            <person name="Pisabarro A.G."/>
            <person name="Riley R."/>
            <person name="Rosling A."/>
            <person name="Salamov A."/>
            <person name="Schmidt O."/>
            <person name="Schmutz J."/>
            <person name="Skrede I."/>
            <person name="Stenlid J."/>
            <person name="Wiebenga A."/>
            <person name="Xie X."/>
            <person name="Kuees U."/>
            <person name="Hibbett D.S."/>
            <person name="Hoffmeister D."/>
            <person name="Hoegberg N."/>
            <person name="Martin F."/>
            <person name="Grigoriev I.V."/>
            <person name="Watkinson S.C."/>
        </authorList>
    </citation>
    <scope>NUCLEOTIDE SEQUENCE [LARGE SCALE GENOMIC DNA]</scope>
    <source>
        <strain evidence="3">strain S7.3</strain>
    </source>
</reference>